<dbReference type="Proteomes" id="UP000694501">
    <property type="component" value="Unassembled WGS sequence"/>
</dbReference>
<accession>A0A949JKZ9</accession>
<dbReference type="InterPro" id="IPR006311">
    <property type="entry name" value="TAT_signal"/>
</dbReference>
<dbReference type="PROSITE" id="PS51257">
    <property type="entry name" value="PROKAR_LIPOPROTEIN"/>
    <property type="match status" value="1"/>
</dbReference>
<feature type="compositionally biased region" description="Basic and acidic residues" evidence="1">
    <location>
        <begin position="42"/>
        <end position="54"/>
    </location>
</feature>
<evidence type="ECO:0008006" key="4">
    <source>
        <dbReference type="Google" id="ProtNLM"/>
    </source>
</evidence>
<keyword evidence="3" id="KW-1185">Reference proteome</keyword>
<evidence type="ECO:0000313" key="3">
    <source>
        <dbReference type="Proteomes" id="UP000694501"/>
    </source>
</evidence>
<feature type="region of interest" description="Disordered" evidence="1">
    <location>
        <begin position="26"/>
        <end position="54"/>
    </location>
</feature>
<feature type="compositionally biased region" description="Basic and acidic residues" evidence="1">
    <location>
        <begin position="88"/>
        <end position="107"/>
    </location>
</feature>
<dbReference type="EMBL" id="JAELVF020000001">
    <property type="protein sequence ID" value="MBU7596095.1"/>
    <property type="molecule type" value="Genomic_DNA"/>
</dbReference>
<dbReference type="RefSeq" id="WP_216814792.1">
    <property type="nucleotide sequence ID" value="NZ_JAELVF020000001.1"/>
</dbReference>
<protein>
    <recommendedName>
        <fullName evidence="4">Lipoprotein</fullName>
    </recommendedName>
</protein>
<feature type="compositionally biased region" description="Low complexity" evidence="1">
    <location>
        <begin position="26"/>
        <end position="41"/>
    </location>
</feature>
<name>A0A949JKZ9_9ACTN</name>
<evidence type="ECO:0000313" key="2">
    <source>
        <dbReference type="EMBL" id="MBU7596095.1"/>
    </source>
</evidence>
<reference evidence="2" key="1">
    <citation type="submission" date="2021-06" db="EMBL/GenBank/DDBJ databases">
        <title>Sequencing of actinobacteria type strains.</title>
        <authorList>
            <person name="Nguyen G.-S."/>
            <person name="Wentzel A."/>
        </authorList>
    </citation>
    <scope>NUCLEOTIDE SEQUENCE</scope>
    <source>
        <strain evidence="2">P38-E01</strain>
    </source>
</reference>
<comment type="caution">
    <text evidence="2">The sequence shown here is derived from an EMBL/GenBank/DDBJ whole genome shotgun (WGS) entry which is preliminary data.</text>
</comment>
<dbReference type="AlphaFoldDB" id="A0A949JKZ9"/>
<feature type="region of interest" description="Disordered" evidence="1">
    <location>
        <begin position="88"/>
        <end position="120"/>
    </location>
</feature>
<sequence>MSPTPQRRTFVTAGAAGAVALLATACTGGGADEPPSAPKASPAEEVRGEAARQSRELLERYDATVRAHPSLAEPLAPLRAAVARHLAEFDGRSGRRQPDTERREKADSAAAGARKVPGEPRAALAALAKAERRTVDARTKALDTAPPQAAMVLASVAAAGAAHGYLLTELRAEVD</sequence>
<gene>
    <name evidence="2" type="ORF">JGS22_000210</name>
</gene>
<organism evidence="2 3">
    <name type="scientific">Streptomyces tardus</name>
    <dbReference type="NCBI Taxonomy" id="2780544"/>
    <lineage>
        <taxon>Bacteria</taxon>
        <taxon>Bacillati</taxon>
        <taxon>Actinomycetota</taxon>
        <taxon>Actinomycetes</taxon>
        <taxon>Kitasatosporales</taxon>
        <taxon>Streptomycetaceae</taxon>
        <taxon>Streptomyces</taxon>
    </lineage>
</organism>
<dbReference type="PROSITE" id="PS51318">
    <property type="entry name" value="TAT"/>
    <property type="match status" value="1"/>
</dbReference>
<proteinExistence type="predicted"/>
<evidence type="ECO:0000256" key="1">
    <source>
        <dbReference type="SAM" id="MobiDB-lite"/>
    </source>
</evidence>